<dbReference type="PANTHER" id="PTHR47712">
    <property type="entry name" value="OS09G0555300 PROTEIN"/>
    <property type="match status" value="1"/>
</dbReference>
<accession>A0A6N2CBL5</accession>
<dbReference type="InterPro" id="IPR036047">
    <property type="entry name" value="F-box-like_dom_sf"/>
</dbReference>
<feature type="domain" description="F-box" evidence="1">
    <location>
        <begin position="148"/>
        <end position="194"/>
    </location>
</feature>
<dbReference type="PANTHER" id="PTHR47712:SF1">
    <property type="entry name" value="OS09G0555300 PROTEIN"/>
    <property type="match status" value="1"/>
</dbReference>
<name>A0A6N2CBL5_SOLCI</name>
<dbReference type="Pfam" id="PF01344">
    <property type="entry name" value="Kelch_1"/>
    <property type="match status" value="1"/>
</dbReference>
<comment type="caution">
    <text evidence="2">The sequence shown here is derived from an EMBL/GenBank/DDBJ whole genome shotgun (WGS) entry which is preliminary data.</text>
</comment>
<evidence type="ECO:0000259" key="1">
    <source>
        <dbReference type="PROSITE" id="PS50181"/>
    </source>
</evidence>
<dbReference type="FunFam" id="2.120.10.80:FF:000103">
    <property type="entry name" value="F-box/kelch-repeat protein At5g42360"/>
    <property type="match status" value="1"/>
</dbReference>
<organism evidence="2">
    <name type="scientific">Solanum chilense</name>
    <name type="common">Tomato</name>
    <name type="synonym">Lycopersicon chilense</name>
    <dbReference type="NCBI Taxonomy" id="4083"/>
    <lineage>
        <taxon>Eukaryota</taxon>
        <taxon>Viridiplantae</taxon>
        <taxon>Streptophyta</taxon>
        <taxon>Embryophyta</taxon>
        <taxon>Tracheophyta</taxon>
        <taxon>Spermatophyta</taxon>
        <taxon>Magnoliopsida</taxon>
        <taxon>eudicotyledons</taxon>
        <taxon>Gunneridae</taxon>
        <taxon>Pentapetalae</taxon>
        <taxon>asterids</taxon>
        <taxon>lamiids</taxon>
        <taxon>Solanales</taxon>
        <taxon>Solanaceae</taxon>
        <taxon>Solanoideae</taxon>
        <taxon>Solaneae</taxon>
        <taxon>Solanum</taxon>
        <taxon>Solanum subgen. Lycopersicon</taxon>
    </lineage>
</organism>
<dbReference type="InterPro" id="IPR006652">
    <property type="entry name" value="Kelch_1"/>
</dbReference>
<gene>
    <name evidence="2" type="ORF">EJD97_011457</name>
</gene>
<dbReference type="InterPro" id="IPR001810">
    <property type="entry name" value="F-box_dom"/>
</dbReference>
<dbReference type="SMART" id="SM00612">
    <property type="entry name" value="Kelch"/>
    <property type="match status" value="2"/>
</dbReference>
<sequence>MVSVPFLFFSIWDNKMTSERFTGEESLQQDLESLSVSKRLVRSVSQKLKKKNLRSGGEEEDDSKGISLRCLTLYGRGGGCKVGADTGDDLGDSCGRRRSNASEEGKGYNPICGNEETSVDCFSYGMREKFWRKSNRKSQELEAALQNKSMNVFLPDDILEMCLLRLPFISLVNARMVCKKWRNLTLTPRFWRMRQEGSFQRPWLFLFGVVKDGCCSAEIHAFDVSFNQWHKMNSEVLKGRFLFSVAGIHDDVYVVGGCSSIANFGKVDKSSFKTHKSVLAFSPLMRTWRKAAPMKHARSSPILGTYEISSDCLILRNQQTRGDRRFYRPRVGGVSDVYEDPHRLSVRRQFRHSLDENEVTFLPNVKPYKFVKQKSEHSNKDQRRFLLIAVGGLGCWDEPLDSGEIYDSMSNKWTEIQRLPVDFGIACSGVVCNGLFYVYSESDKLAAYDVEKGYWVRIQTSPFPPRVHEYHPKLICCNSWLFMLSVSWCEGEGQIGRRNKAVRKLWELDLMPLTWREVSIHPDAPMDWNAAFIADKNSIFGVEMFKIFGQVLDFLTVGDVTDAGINWSHISRNRLAQELDAASCLTKSMAVVHL</sequence>
<dbReference type="InterPro" id="IPR011043">
    <property type="entry name" value="Gal_Oxase/kelch_b-propeller"/>
</dbReference>
<dbReference type="Gene3D" id="1.20.1280.50">
    <property type="match status" value="1"/>
</dbReference>
<dbReference type="Gene3D" id="2.120.10.80">
    <property type="entry name" value="Kelch-type beta propeller"/>
    <property type="match status" value="1"/>
</dbReference>
<proteinExistence type="predicted"/>
<dbReference type="PROSITE" id="PS50181">
    <property type="entry name" value="FBOX"/>
    <property type="match status" value="1"/>
</dbReference>
<dbReference type="SUPFAM" id="SSF81383">
    <property type="entry name" value="F-box domain"/>
    <property type="match status" value="1"/>
</dbReference>
<dbReference type="SMART" id="SM00256">
    <property type="entry name" value="FBOX"/>
    <property type="match status" value="1"/>
</dbReference>
<dbReference type="Pfam" id="PF00646">
    <property type="entry name" value="F-box"/>
    <property type="match status" value="1"/>
</dbReference>
<evidence type="ECO:0000313" key="2">
    <source>
        <dbReference type="EMBL" id="TMX04159.1"/>
    </source>
</evidence>
<dbReference type="InterPro" id="IPR015915">
    <property type="entry name" value="Kelch-typ_b-propeller"/>
</dbReference>
<dbReference type="SUPFAM" id="SSF50965">
    <property type="entry name" value="Galactose oxidase, central domain"/>
    <property type="match status" value="1"/>
</dbReference>
<dbReference type="GO" id="GO:0019005">
    <property type="term" value="C:SCF ubiquitin ligase complex"/>
    <property type="evidence" value="ECO:0007669"/>
    <property type="project" value="TreeGrafter"/>
</dbReference>
<reference evidence="2" key="1">
    <citation type="submission" date="2019-05" db="EMBL/GenBank/DDBJ databases">
        <title>The de novo reference genome and transcriptome assemblies of the wild tomato species Solanum chilense.</title>
        <authorList>
            <person name="Stam R."/>
            <person name="Nosenko T."/>
            <person name="Hoerger A.C."/>
            <person name="Stephan W."/>
            <person name="Seidel M.A."/>
            <person name="Kuhn J.M.M."/>
            <person name="Haberer G."/>
            <person name="Tellier A."/>
        </authorList>
    </citation>
    <scope>NUCLEOTIDE SEQUENCE</scope>
    <source>
        <tissue evidence="2">Mature leaves</tissue>
    </source>
</reference>
<dbReference type="EMBL" id="RXGB01000291">
    <property type="protein sequence ID" value="TMX04159.1"/>
    <property type="molecule type" value="Genomic_DNA"/>
</dbReference>
<dbReference type="AlphaFoldDB" id="A0A6N2CBL5"/>
<protein>
    <recommendedName>
        <fullName evidence="1">F-box domain-containing protein</fullName>
    </recommendedName>
</protein>